<protein>
    <submittedName>
        <fullName evidence="1">Uncharacterized protein</fullName>
    </submittedName>
</protein>
<dbReference type="AlphaFoldDB" id="A0AAW1XJC8"/>
<name>A0AAW1XJC8_RUBAR</name>
<dbReference type="Proteomes" id="UP001457282">
    <property type="component" value="Unassembled WGS sequence"/>
</dbReference>
<evidence type="ECO:0000313" key="2">
    <source>
        <dbReference type="Proteomes" id="UP001457282"/>
    </source>
</evidence>
<dbReference type="EMBL" id="JBEDUW010000003">
    <property type="protein sequence ID" value="KAK9936935.1"/>
    <property type="molecule type" value="Genomic_DNA"/>
</dbReference>
<organism evidence="1 2">
    <name type="scientific">Rubus argutus</name>
    <name type="common">Southern blackberry</name>
    <dbReference type="NCBI Taxonomy" id="59490"/>
    <lineage>
        <taxon>Eukaryota</taxon>
        <taxon>Viridiplantae</taxon>
        <taxon>Streptophyta</taxon>
        <taxon>Embryophyta</taxon>
        <taxon>Tracheophyta</taxon>
        <taxon>Spermatophyta</taxon>
        <taxon>Magnoliopsida</taxon>
        <taxon>eudicotyledons</taxon>
        <taxon>Gunneridae</taxon>
        <taxon>Pentapetalae</taxon>
        <taxon>rosids</taxon>
        <taxon>fabids</taxon>
        <taxon>Rosales</taxon>
        <taxon>Rosaceae</taxon>
        <taxon>Rosoideae</taxon>
        <taxon>Rosoideae incertae sedis</taxon>
        <taxon>Rubus</taxon>
    </lineage>
</organism>
<keyword evidence="2" id="KW-1185">Reference proteome</keyword>
<comment type="caution">
    <text evidence="1">The sequence shown here is derived from an EMBL/GenBank/DDBJ whole genome shotgun (WGS) entry which is preliminary data.</text>
</comment>
<reference evidence="1 2" key="1">
    <citation type="journal article" date="2023" name="G3 (Bethesda)">
        <title>A chromosome-length genome assembly and annotation of blackberry (Rubus argutus, cv. 'Hillquist').</title>
        <authorList>
            <person name="Bruna T."/>
            <person name="Aryal R."/>
            <person name="Dudchenko O."/>
            <person name="Sargent D.J."/>
            <person name="Mead D."/>
            <person name="Buti M."/>
            <person name="Cavallini A."/>
            <person name="Hytonen T."/>
            <person name="Andres J."/>
            <person name="Pham M."/>
            <person name="Weisz D."/>
            <person name="Mascagni F."/>
            <person name="Usai G."/>
            <person name="Natali L."/>
            <person name="Bassil N."/>
            <person name="Fernandez G.E."/>
            <person name="Lomsadze A."/>
            <person name="Armour M."/>
            <person name="Olukolu B."/>
            <person name="Poorten T."/>
            <person name="Britton C."/>
            <person name="Davik J."/>
            <person name="Ashrafi H."/>
            <person name="Aiden E.L."/>
            <person name="Borodovsky M."/>
            <person name="Worthington M."/>
        </authorList>
    </citation>
    <scope>NUCLEOTIDE SEQUENCE [LARGE SCALE GENOMIC DNA]</scope>
    <source>
        <strain evidence="1">PI 553951</strain>
    </source>
</reference>
<gene>
    <name evidence="1" type="ORF">M0R45_013755</name>
</gene>
<accession>A0AAW1XJC8</accession>
<proteinExistence type="predicted"/>
<sequence length="154" mass="17255">MAPSDQTFTLKMSSFTDDNLTSKKTATLQIRMRHRYQVHLQTYNDAGTRALIFFDEAASQEVTSNHFAVPPPVITLLPLRRLFVLNALASLHIEGSLCQCLGPRIEKYVFRTAENFGFKGFGVVADLEVTKAYVYDHKTGRSLMAAAQVPTLKE</sequence>
<evidence type="ECO:0000313" key="1">
    <source>
        <dbReference type="EMBL" id="KAK9936935.1"/>
    </source>
</evidence>